<dbReference type="SUPFAM" id="SSF52777">
    <property type="entry name" value="CoA-dependent acyltransferases"/>
    <property type="match status" value="1"/>
</dbReference>
<keyword evidence="3" id="KW-1185">Reference proteome</keyword>
<protein>
    <submittedName>
        <fullName evidence="2">Condensation domain-containing protein</fullName>
    </submittedName>
</protein>
<feature type="non-terminal residue" evidence="2">
    <location>
        <position position="1"/>
    </location>
</feature>
<dbReference type="RefSeq" id="WP_396686155.1">
    <property type="nucleotide sequence ID" value="NZ_JBIRPU010000097.1"/>
</dbReference>
<evidence type="ECO:0000313" key="2">
    <source>
        <dbReference type="EMBL" id="MFI0797303.1"/>
    </source>
</evidence>
<dbReference type="Pfam" id="PF00668">
    <property type="entry name" value="Condensation"/>
    <property type="match status" value="1"/>
</dbReference>
<dbReference type="Gene3D" id="3.30.559.10">
    <property type="entry name" value="Chloramphenicol acetyltransferase-like domain"/>
    <property type="match status" value="1"/>
</dbReference>
<sequence>SHALLVHDLSHAYTARLAGKPPAWDRPAPTLRQAYDEFARLRDAADLDAQRAYWREQLRGLPRQGEPPAGASLEQALAWGPKAGHIVTVTPDVMERWDRAAREHRFSRSSVFAAAFAAALRAVNQQDDIGLLMVVAKRGSRVLDSAFTTRLNLNCVRVRFDDPEDGSLVRRVHETISDLMRAQDVPFAETANDPAAGISSEVVASLPTFVYQDNVVLPLELPGCRTEEIVEPYAREVPNGLTVEVLPRADHALLRVTIRTDYLPYSFAEKLNGHMLLFLQAGPAPAHTAG</sequence>
<dbReference type="Gene3D" id="3.30.559.30">
    <property type="entry name" value="Nonribosomal peptide synthetase, condensation domain"/>
    <property type="match status" value="1"/>
</dbReference>
<evidence type="ECO:0000313" key="3">
    <source>
        <dbReference type="Proteomes" id="UP001611075"/>
    </source>
</evidence>
<accession>A0ABW7SZ32</accession>
<dbReference type="EMBL" id="JBIRPU010000097">
    <property type="protein sequence ID" value="MFI0797303.1"/>
    <property type="molecule type" value="Genomic_DNA"/>
</dbReference>
<evidence type="ECO:0000259" key="1">
    <source>
        <dbReference type="Pfam" id="PF00668"/>
    </source>
</evidence>
<name>A0ABW7SZ32_9ACTN</name>
<dbReference type="Proteomes" id="UP001611075">
    <property type="component" value="Unassembled WGS sequence"/>
</dbReference>
<proteinExistence type="predicted"/>
<dbReference type="InterPro" id="IPR023213">
    <property type="entry name" value="CAT-like_dom_sf"/>
</dbReference>
<organism evidence="2 3">
    <name type="scientific">Micromonospora rubida</name>
    <dbReference type="NCBI Taxonomy" id="2697657"/>
    <lineage>
        <taxon>Bacteria</taxon>
        <taxon>Bacillati</taxon>
        <taxon>Actinomycetota</taxon>
        <taxon>Actinomycetes</taxon>
        <taxon>Micromonosporales</taxon>
        <taxon>Micromonosporaceae</taxon>
        <taxon>Micromonospora</taxon>
    </lineage>
</organism>
<comment type="caution">
    <text evidence="2">The sequence shown here is derived from an EMBL/GenBank/DDBJ whole genome shotgun (WGS) entry which is preliminary data.</text>
</comment>
<dbReference type="InterPro" id="IPR001242">
    <property type="entry name" value="Condensation_dom"/>
</dbReference>
<feature type="domain" description="Condensation" evidence="1">
    <location>
        <begin position="2"/>
        <end position="192"/>
    </location>
</feature>
<gene>
    <name evidence="2" type="ORF">ACH4OY_32245</name>
</gene>
<reference evidence="2 3" key="1">
    <citation type="submission" date="2024-10" db="EMBL/GenBank/DDBJ databases">
        <title>The Natural Products Discovery Center: Release of the First 8490 Sequenced Strains for Exploring Actinobacteria Biosynthetic Diversity.</title>
        <authorList>
            <person name="Kalkreuter E."/>
            <person name="Kautsar S.A."/>
            <person name="Yang D."/>
            <person name="Bader C.D."/>
            <person name="Teijaro C.N."/>
            <person name="Fluegel L."/>
            <person name="Davis C.M."/>
            <person name="Simpson J.R."/>
            <person name="Lauterbach L."/>
            <person name="Steele A.D."/>
            <person name="Gui C."/>
            <person name="Meng S."/>
            <person name="Li G."/>
            <person name="Viehrig K."/>
            <person name="Ye F."/>
            <person name="Su P."/>
            <person name="Kiefer A.F."/>
            <person name="Nichols A."/>
            <person name="Cepeda A.J."/>
            <person name="Yan W."/>
            <person name="Fan B."/>
            <person name="Jiang Y."/>
            <person name="Adhikari A."/>
            <person name="Zheng C.-J."/>
            <person name="Schuster L."/>
            <person name="Cowan T.M."/>
            <person name="Smanski M.J."/>
            <person name="Chevrette M.G."/>
            <person name="De Carvalho L.P.S."/>
            <person name="Shen B."/>
        </authorList>
    </citation>
    <scope>NUCLEOTIDE SEQUENCE [LARGE SCALE GENOMIC DNA]</scope>
    <source>
        <strain evidence="2 3">NPDC021253</strain>
    </source>
</reference>